<sequence length="354" mass="38660">MKKRVVHCGTGNIGADGLRGILQHPDLELVGHYVWSENKVGKDSGELVGVDPVGVKATNDWDELLALNADCVSFFGDSIGKEKETAATVCRFLERGTNAVTPSVFAWAHPETCPPEYRDNVLEACLKGNSSAFFTGIDPGWATTDLAIAALAGANRVDCVRVMELGSMAEYTAEYVFREYFGFGKEPGHQPLLVTGGFMKEMWAPTLYAIADVLGVELEEIKMVYETDSLDHDIHVGIGEIKAGEASAVHFMLQGFSGGKPIVIVEHNDLVDMNAGKQWPRPYGPKNMAYRIEVQGDPSFTIEQNFSHYDGCKICAMAVINSIPAVCDASPGLKNPLEIPRYWSRNIRADAKRA</sequence>
<keyword evidence="3" id="KW-1185">Reference proteome</keyword>
<evidence type="ECO:0000313" key="2">
    <source>
        <dbReference type="EMBL" id="MDR7156464.1"/>
    </source>
</evidence>
<reference evidence="2 3" key="1">
    <citation type="submission" date="2023-07" db="EMBL/GenBank/DDBJ databases">
        <title>Sorghum-associated microbial communities from plants grown in Nebraska, USA.</title>
        <authorList>
            <person name="Schachtman D."/>
        </authorList>
    </citation>
    <scope>NUCLEOTIDE SEQUENCE [LARGE SCALE GENOMIC DNA]</scope>
    <source>
        <strain evidence="2 3">4256</strain>
    </source>
</reference>
<protein>
    <recommendedName>
        <fullName evidence="1">2,4-diaminopentanoate dehydrogenase C-terminal domain-containing protein</fullName>
    </recommendedName>
</protein>
<organism evidence="2 3">
    <name type="scientific">Sphingobium xenophagum</name>
    <dbReference type="NCBI Taxonomy" id="121428"/>
    <lineage>
        <taxon>Bacteria</taxon>
        <taxon>Pseudomonadati</taxon>
        <taxon>Pseudomonadota</taxon>
        <taxon>Alphaproteobacteria</taxon>
        <taxon>Sphingomonadales</taxon>
        <taxon>Sphingomonadaceae</taxon>
        <taxon>Sphingobium</taxon>
    </lineage>
</organism>
<accession>A0ABU1X4R3</accession>
<evidence type="ECO:0000259" key="1">
    <source>
        <dbReference type="Pfam" id="PF19328"/>
    </source>
</evidence>
<evidence type="ECO:0000313" key="3">
    <source>
        <dbReference type="Proteomes" id="UP001267638"/>
    </source>
</evidence>
<dbReference type="Pfam" id="PF19328">
    <property type="entry name" value="DAP_DH_C"/>
    <property type="match status" value="1"/>
</dbReference>
<dbReference type="InterPro" id="IPR045760">
    <property type="entry name" value="DAP_DH_C"/>
</dbReference>
<dbReference type="SUPFAM" id="SSF51735">
    <property type="entry name" value="NAD(P)-binding Rossmann-fold domains"/>
    <property type="match status" value="1"/>
</dbReference>
<feature type="domain" description="2,4-diaminopentanoate dehydrogenase C-terminal" evidence="1">
    <location>
        <begin position="207"/>
        <end position="340"/>
    </location>
</feature>
<dbReference type="EMBL" id="JAVDWV010000016">
    <property type="protein sequence ID" value="MDR7156464.1"/>
    <property type="molecule type" value="Genomic_DNA"/>
</dbReference>
<name>A0ABU1X4R3_SPHXE</name>
<dbReference type="Gene3D" id="3.40.50.720">
    <property type="entry name" value="NAD(P)-binding Rossmann-like Domain"/>
    <property type="match status" value="1"/>
</dbReference>
<comment type="caution">
    <text evidence="2">The sequence shown here is derived from an EMBL/GenBank/DDBJ whole genome shotgun (WGS) entry which is preliminary data.</text>
</comment>
<dbReference type="InterPro" id="IPR036291">
    <property type="entry name" value="NAD(P)-bd_dom_sf"/>
</dbReference>
<gene>
    <name evidence="2" type="ORF">J2W40_003308</name>
</gene>
<dbReference type="Proteomes" id="UP001267638">
    <property type="component" value="Unassembled WGS sequence"/>
</dbReference>
<proteinExistence type="predicted"/>
<dbReference type="RefSeq" id="WP_310226791.1">
    <property type="nucleotide sequence ID" value="NZ_JAVDWV010000016.1"/>
</dbReference>